<evidence type="ECO:0000256" key="5">
    <source>
        <dbReference type="ARBA" id="ARBA00023015"/>
    </source>
</evidence>
<dbReference type="Gene3D" id="3.40.50.2300">
    <property type="match status" value="1"/>
</dbReference>
<evidence type="ECO:0000313" key="12">
    <source>
        <dbReference type="Proteomes" id="UP000050996"/>
    </source>
</evidence>
<evidence type="ECO:0000259" key="9">
    <source>
        <dbReference type="PROSITE" id="PS01124"/>
    </source>
</evidence>
<dbReference type="PANTHER" id="PTHR42713">
    <property type="entry name" value="HISTIDINE KINASE-RELATED"/>
    <property type="match status" value="1"/>
</dbReference>
<dbReference type="SMART" id="SM00448">
    <property type="entry name" value="REC"/>
    <property type="match status" value="1"/>
</dbReference>
<keyword evidence="12" id="KW-1185">Reference proteome</keyword>
<keyword evidence="6" id="KW-0238">DNA-binding</keyword>
<dbReference type="GO" id="GO:0005737">
    <property type="term" value="C:cytoplasm"/>
    <property type="evidence" value="ECO:0007669"/>
    <property type="project" value="UniProtKB-SubCell"/>
</dbReference>
<keyword evidence="2" id="KW-0963">Cytoplasm</keyword>
<organism evidence="11 12">
    <name type="scientific">Cytobacillus solani</name>
    <dbReference type="NCBI Taxonomy" id="1637975"/>
    <lineage>
        <taxon>Bacteria</taxon>
        <taxon>Bacillati</taxon>
        <taxon>Bacillota</taxon>
        <taxon>Bacilli</taxon>
        <taxon>Bacillales</taxon>
        <taxon>Bacillaceae</taxon>
        <taxon>Cytobacillus</taxon>
    </lineage>
</organism>
<dbReference type="GO" id="GO:0043565">
    <property type="term" value="F:sequence-specific DNA binding"/>
    <property type="evidence" value="ECO:0007669"/>
    <property type="project" value="InterPro"/>
</dbReference>
<dbReference type="GO" id="GO:0000160">
    <property type="term" value="P:phosphorelay signal transduction system"/>
    <property type="evidence" value="ECO:0007669"/>
    <property type="project" value="UniProtKB-KW"/>
</dbReference>
<evidence type="ECO:0000259" key="10">
    <source>
        <dbReference type="PROSITE" id="PS50110"/>
    </source>
</evidence>
<dbReference type="SMART" id="SM00342">
    <property type="entry name" value="HTH_ARAC"/>
    <property type="match status" value="1"/>
</dbReference>
<accession>A0A0Q3SFI7</accession>
<evidence type="ECO:0000256" key="6">
    <source>
        <dbReference type="ARBA" id="ARBA00023125"/>
    </source>
</evidence>
<keyword evidence="3 8" id="KW-0597">Phosphoprotein</keyword>
<evidence type="ECO:0000313" key="11">
    <source>
        <dbReference type="EMBL" id="KQL18020.1"/>
    </source>
</evidence>
<evidence type="ECO:0000256" key="8">
    <source>
        <dbReference type="PROSITE-ProRule" id="PRU00169"/>
    </source>
</evidence>
<dbReference type="InterPro" id="IPR001789">
    <property type="entry name" value="Sig_transdc_resp-reg_receiver"/>
</dbReference>
<comment type="subcellular location">
    <subcellularLocation>
        <location evidence="1">Cytoplasm</location>
    </subcellularLocation>
</comment>
<protein>
    <recommendedName>
        <fullName evidence="13">AraC family transcriptional regulator</fullName>
    </recommendedName>
</protein>
<dbReference type="InterPro" id="IPR009057">
    <property type="entry name" value="Homeodomain-like_sf"/>
</dbReference>
<dbReference type="InterPro" id="IPR018062">
    <property type="entry name" value="HTH_AraC-typ_CS"/>
</dbReference>
<dbReference type="PANTHER" id="PTHR42713:SF3">
    <property type="entry name" value="TRANSCRIPTIONAL REGULATORY PROTEIN HPTR"/>
    <property type="match status" value="1"/>
</dbReference>
<dbReference type="Pfam" id="PF00072">
    <property type="entry name" value="Response_reg"/>
    <property type="match status" value="1"/>
</dbReference>
<keyword evidence="4" id="KW-0902">Two-component regulatory system</keyword>
<dbReference type="STRING" id="1637975.AN957_04940"/>
<dbReference type="Gene3D" id="1.10.10.60">
    <property type="entry name" value="Homeodomain-like"/>
    <property type="match status" value="2"/>
</dbReference>
<feature type="domain" description="Response regulatory" evidence="10">
    <location>
        <begin position="8"/>
        <end position="125"/>
    </location>
</feature>
<keyword evidence="5" id="KW-0805">Transcription regulation</keyword>
<evidence type="ECO:0008006" key="13">
    <source>
        <dbReference type="Google" id="ProtNLM"/>
    </source>
</evidence>
<feature type="domain" description="HTH araC/xylS-type" evidence="9">
    <location>
        <begin position="272"/>
        <end position="370"/>
    </location>
</feature>
<gene>
    <name evidence="11" type="ORF">AN957_04940</name>
</gene>
<dbReference type="PROSITE" id="PS50110">
    <property type="entry name" value="RESPONSE_REGULATORY"/>
    <property type="match status" value="1"/>
</dbReference>
<sequence length="379" mass="43435">MMSKACIKVLLVDDEPIVRRGLRATVNWEKYGMTVVAEASNGKRGWEEFLAHRPDVVITDIVMPEESGLELSRKIKAQAPKTKILLLSCHKDFEFAQEGINLGASGYLLKTVFDDKELEYFLSTFQKEIAGTSKNFLTDGLNESFLLWLSGYNNNFEQKLDELFNGEWGWMNHKFYAFFIQNMPSMAQEIDLQSFNYITISFGKNLTFLFVDESYHPTLLANLTEERVALQDLNWIHAGPLIGKQDWIKSVMAFHHAQQQDGMLHQYPSVLLQAVEHIMRNLSEPMTVSDIAEAVGMSRSHLSTLFKKKIGDSIHSFIEKKQLHLAKQLLKGTKLTIQEIGEQIGIQDAKYFSKWFKRCTGLPPSNYRIQQKGDERLTI</sequence>
<dbReference type="InterPro" id="IPR011006">
    <property type="entry name" value="CheY-like_superfamily"/>
</dbReference>
<dbReference type="Proteomes" id="UP000050996">
    <property type="component" value="Unassembled WGS sequence"/>
</dbReference>
<dbReference type="AlphaFoldDB" id="A0A0Q3SFI7"/>
<evidence type="ECO:0000256" key="1">
    <source>
        <dbReference type="ARBA" id="ARBA00004496"/>
    </source>
</evidence>
<reference evidence="11 12" key="1">
    <citation type="submission" date="2015-09" db="EMBL/GenBank/DDBJ databases">
        <title>Genome sequencing project for genomic taxonomy and phylogenomics of Bacillus-like bacteria.</title>
        <authorList>
            <person name="Liu B."/>
            <person name="Wang J."/>
            <person name="Zhu Y."/>
            <person name="Liu G."/>
            <person name="Chen Q."/>
            <person name="Chen Z."/>
            <person name="Lan J."/>
            <person name="Che J."/>
            <person name="Ge C."/>
            <person name="Shi H."/>
            <person name="Pan Z."/>
            <person name="Liu X."/>
        </authorList>
    </citation>
    <scope>NUCLEOTIDE SEQUENCE [LARGE SCALE GENOMIC DNA]</scope>
    <source>
        <strain evidence="11 12">FJAT-18043</strain>
    </source>
</reference>
<proteinExistence type="predicted"/>
<dbReference type="SUPFAM" id="SSF52172">
    <property type="entry name" value="CheY-like"/>
    <property type="match status" value="1"/>
</dbReference>
<dbReference type="SUPFAM" id="SSF46689">
    <property type="entry name" value="Homeodomain-like"/>
    <property type="match status" value="2"/>
</dbReference>
<feature type="modified residue" description="4-aspartylphosphate" evidence="8">
    <location>
        <position position="60"/>
    </location>
</feature>
<dbReference type="PROSITE" id="PS00041">
    <property type="entry name" value="HTH_ARAC_FAMILY_1"/>
    <property type="match status" value="1"/>
</dbReference>
<dbReference type="RefSeq" id="WP_075209085.1">
    <property type="nucleotide sequence ID" value="NZ_CP041305.1"/>
</dbReference>
<dbReference type="InterPro" id="IPR018060">
    <property type="entry name" value="HTH_AraC"/>
</dbReference>
<dbReference type="EMBL" id="LJIX01000006">
    <property type="protein sequence ID" value="KQL18020.1"/>
    <property type="molecule type" value="Genomic_DNA"/>
</dbReference>
<keyword evidence="7" id="KW-0804">Transcription</keyword>
<name>A0A0Q3SFI7_9BACI</name>
<evidence type="ECO:0000256" key="3">
    <source>
        <dbReference type="ARBA" id="ARBA00022553"/>
    </source>
</evidence>
<dbReference type="CDD" id="cd17536">
    <property type="entry name" value="REC_YesN-like"/>
    <property type="match status" value="1"/>
</dbReference>
<dbReference type="InterPro" id="IPR051552">
    <property type="entry name" value="HptR"/>
</dbReference>
<evidence type="ECO:0000256" key="4">
    <source>
        <dbReference type="ARBA" id="ARBA00023012"/>
    </source>
</evidence>
<dbReference type="PATRIC" id="fig|1637975.4.peg.680"/>
<evidence type="ECO:0000256" key="7">
    <source>
        <dbReference type="ARBA" id="ARBA00023163"/>
    </source>
</evidence>
<evidence type="ECO:0000256" key="2">
    <source>
        <dbReference type="ARBA" id="ARBA00022490"/>
    </source>
</evidence>
<dbReference type="PROSITE" id="PS01124">
    <property type="entry name" value="HTH_ARAC_FAMILY_2"/>
    <property type="match status" value="1"/>
</dbReference>
<dbReference type="GO" id="GO:0003700">
    <property type="term" value="F:DNA-binding transcription factor activity"/>
    <property type="evidence" value="ECO:0007669"/>
    <property type="project" value="InterPro"/>
</dbReference>
<dbReference type="Pfam" id="PF12833">
    <property type="entry name" value="HTH_18"/>
    <property type="match status" value="1"/>
</dbReference>
<comment type="caution">
    <text evidence="11">The sequence shown here is derived from an EMBL/GenBank/DDBJ whole genome shotgun (WGS) entry which is preliminary data.</text>
</comment>